<evidence type="ECO:0008006" key="4">
    <source>
        <dbReference type="Google" id="ProtNLM"/>
    </source>
</evidence>
<dbReference type="EMBL" id="LJIJ01000175">
    <property type="protein sequence ID" value="ODN01027.1"/>
    <property type="molecule type" value="Genomic_DNA"/>
</dbReference>
<evidence type="ECO:0000313" key="2">
    <source>
        <dbReference type="EMBL" id="ODN01027.1"/>
    </source>
</evidence>
<name>A0A1D2N703_ORCCI</name>
<keyword evidence="3" id="KW-1185">Reference proteome</keyword>
<proteinExistence type="predicted"/>
<evidence type="ECO:0000256" key="1">
    <source>
        <dbReference type="SAM" id="MobiDB-lite"/>
    </source>
</evidence>
<reference evidence="2 3" key="1">
    <citation type="journal article" date="2016" name="Genome Biol. Evol.">
        <title>Gene Family Evolution Reflects Adaptation to Soil Environmental Stressors in the Genome of the Collembolan Orchesella cincta.</title>
        <authorList>
            <person name="Faddeeva-Vakhrusheva A."/>
            <person name="Derks M.F."/>
            <person name="Anvar S.Y."/>
            <person name="Agamennone V."/>
            <person name="Suring W."/>
            <person name="Smit S."/>
            <person name="van Straalen N.M."/>
            <person name="Roelofs D."/>
        </authorList>
    </citation>
    <scope>NUCLEOTIDE SEQUENCE [LARGE SCALE GENOMIC DNA]</scope>
    <source>
        <tissue evidence="2">Mixed pool</tissue>
    </source>
</reference>
<organism evidence="2 3">
    <name type="scientific">Orchesella cincta</name>
    <name type="common">Springtail</name>
    <name type="synonym">Podura cincta</name>
    <dbReference type="NCBI Taxonomy" id="48709"/>
    <lineage>
        <taxon>Eukaryota</taxon>
        <taxon>Metazoa</taxon>
        <taxon>Ecdysozoa</taxon>
        <taxon>Arthropoda</taxon>
        <taxon>Hexapoda</taxon>
        <taxon>Collembola</taxon>
        <taxon>Entomobryomorpha</taxon>
        <taxon>Entomobryoidea</taxon>
        <taxon>Orchesellidae</taxon>
        <taxon>Orchesellinae</taxon>
        <taxon>Orchesella</taxon>
    </lineage>
</organism>
<dbReference type="Proteomes" id="UP000094527">
    <property type="component" value="Unassembled WGS sequence"/>
</dbReference>
<protein>
    <recommendedName>
        <fullName evidence="4">DUF3719 domain-containing protein</fullName>
    </recommendedName>
</protein>
<sequence length="268" mass="30187">MGGKRTSGRSNSGKEMHSRISSADSSKSFSLDSPSSGHHGRKNLSTEELPEFHQRKSSFDIISLLVSHEDSSPSSTKTPRNGEGDHFTYDQTEDSSGLPSFWHLVQPETTNHEIFHRQRPLEKEVKAHQQQSVTSKLQSAKVGGFKALESSPNRSQRHHGEEWLRVLAPHESGSVSLSDDNEDDDDDDEEDELIKRYFSGLSSAGSSISWAEDAMESGFTTQLRKLWDDIEMVCRGGSRPKEMSDAVHDECLQWRRAFPNSELHRFSR</sequence>
<feature type="compositionally biased region" description="Acidic residues" evidence="1">
    <location>
        <begin position="179"/>
        <end position="190"/>
    </location>
</feature>
<feature type="compositionally biased region" description="Basic and acidic residues" evidence="1">
    <location>
        <begin position="110"/>
        <end position="127"/>
    </location>
</feature>
<feature type="compositionally biased region" description="Polar residues" evidence="1">
    <location>
        <begin position="128"/>
        <end position="138"/>
    </location>
</feature>
<feature type="compositionally biased region" description="Low complexity" evidence="1">
    <location>
        <begin position="19"/>
        <end position="36"/>
    </location>
</feature>
<evidence type="ECO:0000313" key="3">
    <source>
        <dbReference type="Proteomes" id="UP000094527"/>
    </source>
</evidence>
<gene>
    <name evidence="2" type="ORF">Ocin01_05643</name>
</gene>
<comment type="caution">
    <text evidence="2">The sequence shown here is derived from an EMBL/GenBank/DDBJ whole genome shotgun (WGS) entry which is preliminary data.</text>
</comment>
<accession>A0A1D2N703</accession>
<feature type="region of interest" description="Disordered" evidence="1">
    <location>
        <begin position="1"/>
        <end position="190"/>
    </location>
</feature>
<dbReference type="AlphaFoldDB" id="A0A1D2N703"/>